<gene>
    <name evidence="7" type="ORF">SAMN05216275_106268</name>
</gene>
<dbReference type="EMBL" id="FOQY01000006">
    <property type="protein sequence ID" value="SFJ10318.1"/>
    <property type="molecule type" value="Genomic_DNA"/>
</dbReference>
<evidence type="ECO:0000256" key="3">
    <source>
        <dbReference type="ARBA" id="ARBA00022989"/>
    </source>
</evidence>
<organism evidence="7 8">
    <name type="scientific">Streptosporangium canum</name>
    <dbReference type="NCBI Taxonomy" id="324952"/>
    <lineage>
        <taxon>Bacteria</taxon>
        <taxon>Bacillati</taxon>
        <taxon>Actinomycetota</taxon>
        <taxon>Actinomycetes</taxon>
        <taxon>Streptosporangiales</taxon>
        <taxon>Streptosporangiaceae</taxon>
        <taxon>Streptosporangium</taxon>
    </lineage>
</organism>
<sequence>MYISASRAADGARPRSRLSWAVPGNVLALGTVSLVTDISSEMVTAVLPLYLTLSLGLNLLQFGLLDGLSFGVTALVRLAGGNLADRWQRRKLVAGVGYGLSALCKPALLAAGGSVAALGAVIAVDRTGKGLRTAPRDALISLSVPPDGLGQAFGVHRAMDTFGALLGPLVAFAVLMGTGGAYDAVFVVSFCVAVLGVLLMVMYVRDQRMPLPGPRSATSPRAAFGLLREAAFRRVCVVAAALGLVTLSDAFVYLLLQKRGGFGAEYFPLLPIGTAAVYLLLAVPVGRLADRVGRIPVFLAGHVALIAAYLVLIGPGWLVAVLALQGVFYAATDGVLMAVAGPMLPAHLRTSGLALLQTGQATARLFSSVLFGAVWTMWGSTQGLAAMAAGLAVCVLGAWSVVRRHA</sequence>
<keyword evidence="3 5" id="KW-1133">Transmembrane helix</keyword>
<feature type="transmembrane region" description="Helical" evidence="5">
    <location>
        <begin position="384"/>
        <end position="402"/>
    </location>
</feature>
<feature type="transmembrane region" description="Helical" evidence="5">
    <location>
        <begin position="184"/>
        <end position="204"/>
    </location>
</feature>
<feature type="transmembrane region" description="Helical" evidence="5">
    <location>
        <begin position="295"/>
        <end position="312"/>
    </location>
</feature>
<evidence type="ECO:0000256" key="4">
    <source>
        <dbReference type="ARBA" id="ARBA00023136"/>
    </source>
</evidence>
<accession>A0A1I3NLT7</accession>
<proteinExistence type="predicted"/>
<dbReference type="PROSITE" id="PS50850">
    <property type="entry name" value="MFS"/>
    <property type="match status" value="1"/>
</dbReference>
<keyword evidence="4 5" id="KW-0472">Membrane</keyword>
<dbReference type="InterPro" id="IPR011701">
    <property type="entry name" value="MFS"/>
</dbReference>
<dbReference type="PANTHER" id="PTHR23518">
    <property type="entry name" value="C-METHYLTRANSFERASE"/>
    <property type="match status" value="1"/>
</dbReference>
<evidence type="ECO:0000256" key="5">
    <source>
        <dbReference type="SAM" id="Phobius"/>
    </source>
</evidence>
<dbReference type="AlphaFoldDB" id="A0A1I3NLT7"/>
<dbReference type="Gene3D" id="1.20.1250.20">
    <property type="entry name" value="MFS general substrate transporter like domains"/>
    <property type="match status" value="2"/>
</dbReference>
<reference evidence="8" key="1">
    <citation type="submission" date="2016-10" db="EMBL/GenBank/DDBJ databases">
        <authorList>
            <person name="Varghese N."/>
            <person name="Submissions S."/>
        </authorList>
    </citation>
    <scope>NUCLEOTIDE SEQUENCE [LARGE SCALE GENOMIC DNA]</scope>
    <source>
        <strain evidence="8">CGMCC 4.2126</strain>
    </source>
</reference>
<dbReference type="InterPro" id="IPR036259">
    <property type="entry name" value="MFS_trans_sf"/>
</dbReference>
<dbReference type="GO" id="GO:0022857">
    <property type="term" value="F:transmembrane transporter activity"/>
    <property type="evidence" value="ECO:0007669"/>
    <property type="project" value="InterPro"/>
</dbReference>
<protein>
    <submittedName>
        <fullName evidence="7">Major Facilitator Superfamily protein</fullName>
    </submittedName>
</protein>
<feature type="transmembrane region" description="Helical" evidence="5">
    <location>
        <begin position="161"/>
        <end position="178"/>
    </location>
</feature>
<evidence type="ECO:0000256" key="2">
    <source>
        <dbReference type="ARBA" id="ARBA00022692"/>
    </source>
</evidence>
<dbReference type="Proteomes" id="UP000199111">
    <property type="component" value="Unassembled WGS sequence"/>
</dbReference>
<name>A0A1I3NLT7_9ACTN</name>
<keyword evidence="2 5" id="KW-0812">Transmembrane</keyword>
<dbReference type="RefSeq" id="WP_093887086.1">
    <property type="nucleotide sequence ID" value="NZ_FOQY01000006.1"/>
</dbReference>
<dbReference type="CDD" id="cd17370">
    <property type="entry name" value="MFS_MJ1317_like"/>
    <property type="match status" value="1"/>
</dbReference>
<evidence type="ECO:0000256" key="1">
    <source>
        <dbReference type="ARBA" id="ARBA00004651"/>
    </source>
</evidence>
<feature type="transmembrane region" description="Helical" evidence="5">
    <location>
        <begin position="59"/>
        <end position="80"/>
    </location>
</feature>
<feature type="transmembrane region" description="Helical" evidence="5">
    <location>
        <begin position="20"/>
        <end position="39"/>
    </location>
</feature>
<comment type="subcellular location">
    <subcellularLocation>
        <location evidence="1">Cell membrane</location>
        <topology evidence="1">Multi-pass membrane protein</topology>
    </subcellularLocation>
</comment>
<feature type="transmembrane region" description="Helical" evidence="5">
    <location>
        <begin position="361"/>
        <end position="378"/>
    </location>
</feature>
<feature type="transmembrane region" description="Helical" evidence="5">
    <location>
        <begin position="318"/>
        <end position="340"/>
    </location>
</feature>
<feature type="transmembrane region" description="Helical" evidence="5">
    <location>
        <begin position="235"/>
        <end position="254"/>
    </location>
</feature>
<dbReference type="SUPFAM" id="SSF103473">
    <property type="entry name" value="MFS general substrate transporter"/>
    <property type="match status" value="1"/>
</dbReference>
<dbReference type="InterPro" id="IPR020846">
    <property type="entry name" value="MFS_dom"/>
</dbReference>
<dbReference type="GeneID" id="96298204"/>
<dbReference type="Pfam" id="PF07690">
    <property type="entry name" value="MFS_1"/>
    <property type="match status" value="2"/>
</dbReference>
<feature type="domain" description="Major facilitator superfamily (MFS) profile" evidence="6">
    <location>
        <begin position="25"/>
        <end position="406"/>
    </location>
</feature>
<evidence type="ECO:0000313" key="7">
    <source>
        <dbReference type="EMBL" id="SFJ10318.1"/>
    </source>
</evidence>
<dbReference type="GO" id="GO:0005886">
    <property type="term" value="C:plasma membrane"/>
    <property type="evidence" value="ECO:0007669"/>
    <property type="project" value="UniProtKB-SubCell"/>
</dbReference>
<feature type="transmembrane region" description="Helical" evidence="5">
    <location>
        <begin position="266"/>
        <end position="283"/>
    </location>
</feature>
<dbReference type="PANTHER" id="PTHR23518:SF2">
    <property type="entry name" value="MAJOR FACILITATOR SUPERFAMILY TRANSPORTER"/>
    <property type="match status" value="1"/>
</dbReference>
<evidence type="ECO:0000259" key="6">
    <source>
        <dbReference type="PROSITE" id="PS50850"/>
    </source>
</evidence>
<keyword evidence="8" id="KW-1185">Reference proteome</keyword>
<evidence type="ECO:0000313" key="8">
    <source>
        <dbReference type="Proteomes" id="UP000199111"/>
    </source>
</evidence>